<dbReference type="EMBL" id="CP045702">
    <property type="protein sequence ID" value="QNE78975.1"/>
    <property type="molecule type" value="Genomic_DNA"/>
</dbReference>
<protein>
    <submittedName>
        <fullName evidence="2">Uncharacterized protein</fullName>
    </submittedName>
</protein>
<evidence type="ECO:0000256" key="1">
    <source>
        <dbReference type="SAM" id="MobiDB-lite"/>
    </source>
</evidence>
<accession>A0A7G7BD34</accession>
<name>A0A7G7BD34_9ACTN</name>
<evidence type="ECO:0000313" key="3">
    <source>
        <dbReference type="EMBL" id="QNE78975.1"/>
    </source>
</evidence>
<evidence type="ECO:0000313" key="4">
    <source>
        <dbReference type="Proteomes" id="UP000515307"/>
    </source>
</evidence>
<dbReference type="KEGG" id="sfiy:F0344_00085"/>
<dbReference type="RefSeq" id="WP_185296822.1">
    <property type="nucleotide sequence ID" value="NZ_CP045702.1"/>
</dbReference>
<sequence length="141" mass="15648">MSVDAGSELPGRSRPDWNLPDVLDIRFLGRRLYERRPPRNFRSALADRTEAVEFLVTLSGPVPARALGPALFIGDVRVVECSPATEPGAGAEGEYRLRFQYTDPDRLAELASGTPITWGWADTPDPDRRTTGFRYTTEPDA</sequence>
<evidence type="ECO:0000313" key="2">
    <source>
        <dbReference type="EMBL" id="QNE73249.1"/>
    </source>
</evidence>
<proteinExistence type="predicted"/>
<dbReference type="EMBL" id="CP045702">
    <property type="protein sequence ID" value="QNE73249.1"/>
    <property type="molecule type" value="Genomic_DNA"/>
</dbReference>
<dbReference type="KEGG" id="sfiy:F0344_34275"/>
<dbReference type="AlphaFoldDB" id="A0A7G7BD34"/>
<gene>
    <name evidence="2" type="ORF">F0344_00085</name>
    <name evidence="3" type="ORF">F0344_34275</name>
</gene>
<feature type="region of interest" description="Disordered" evidence="1">
    <location>
        <begin position="118"/>
        <end position="141"/>
    </location>
</feature>
<reference evidence="4" key="1">
    <citation type="submission" date="2019-10" db="EMBL/GenBank/DDBJ databases">
        <title>Antimicrobial potential of Antarctic Bacteria.</title>
        <authorList>
            <person name="Benaud N."/>
            <person name="Edwards R.J."/>
            <person name="Ferrari B.C."/>
        </authorList>
    </citation>
    <scope>NUCLEOTIDE SEQUENCE [LARGE SCALE GENOMIC DNA]</scope>
    <source>
        <strain evidence="4">NBSH44</strain>
    </source>
</reference>
<dbReference type="Proteomes" id="UP000515307">
    <property type="component" value="Chromosome"/>
</dbReference>
<keyword evidence="4" id="KW-1185">Reference proteome</keyword>
<organism evidence="2 4">
    <name type="scientific">Streptomyces finlayi</name>
    <dbReference type="NCBI Taxonomy" id="67296"/>
    <lineage>
        <taxon>Bacteria</taxon>
        <taxon>Bacillati</taxon>
        <taxon>Actinomycetota</taxon>
        <taxon>Actinomycetes</taxon>
        <taxon>Kitasatosporales</taxon>
        <taxon>Streptomycetaceae</taxon>
        <taxon>Streptomyces</taxon>
    </lineage>
</organism>
<reference evidence="2" key="2">
    <citation type="journal article" date="2020" name="Microbiol. Resour. Announc.">
        <title>Antarctic desert soil bacteria exhibit high novel natural product potential, evaluated through long-read genome sequencing and comparative genomics.</title>
        <authorList>
            <person name="Benaud N."/>
            <person name="Edwards R.J."/>
            <person name="Amos T.G."/>
            <person name="D'Agostino P.M."/>
            <person name="Gutierrez-Chavez C."/>
            <person name="Montgomery K."/>
            <person name="Nicetic I."/>
            <person name="Ferrari B.C."/>
        </authorList>
    </citation>
    <scope>NUCLEOTIDE SEQUENCE</scope>
    <source>
        <strain evidence="2">NBSH44</strain>
    </source>
</reference>